<evidence type="ECO:0000259" key="11">
    <source>
        <dbReference type="Pfam" id="PF00593"/>
    </source>
</evidence>
<feature type="signal peptide" evidence="10">
    <location>
        <begin position="1"/>
        <end position="25"/>
    </location>
</feature>
<gene>
    <name evidence="13" type="ORF">ACFSQS_06945</name>
</gene>
<reference evidence="14" key="1">
    <citation type="journal article" date="2019" name="Int. J. Syst. Evol. Microbiol.">
        <title>The Global Catalogue of Microorganisms (GCM) 10K type strain sequencing project: providing services to taxonomists for standard genome sequencing and annotation.</title>
        <authorList>
            <consortium name="The Broad Institute Genomics Platform"/>
            <consortium name="The Broad Institute Genome Sequencing Center for Infectious Disease"/>
            <person name="Wu L."/>
            <person name="Ma J."/>
        </authorList>
    </citation>
    <scope>NUCLEOTIDE SEQUENCE [LARGE SCALE GENOMIC DNA]</scope>
    <source>
        <strain evidence="14">KCTC 42903</strain>
    </source>
</reference>
<dbReference type="Gene3D" id="2.170.130.10">
    <property type="entry name" value="TonB-dependent receptor, plug domain"/>
    <property type="match status" value="1"/>
</dbReference>
<dbReference type="PANTHER" id="PTHR30442:SF0">
    <property type="entry name" value="FE(3+) DICITRATE TRANSPORT PROTEIN FECA"/>
    <property type="match status" value="1"/>
</dbReference>
<keyword evidence="14" id="KW-1185">Reference proteome</keyword>
<evidence type="ECO:0000259" key="12">
    <source>
        <dbReference type="Pfam" id="PF07715"/>
    </source>
</evidence>
<evidence type="ECO:0000256" key="10">
    <source>
        <dbReference type="SAM" id="SignalP"/>
    </source>
</evidence>
<feature type="chain" id="PRO_5045537110" evidence="10">
    <location>
        <begin position="26"/>
        <end position="750"/>
    </location>
</feature>
<evidence type="ECO:0000256" key="9">
    <source>
        <dbReference type="RuleBase" id="RU003357"/>
    </source>
</evidence>
<evidence type="ECO:0000256" key="4">
    <source>
        <dbReference type="ARBA" id="ARBA00022692"/>
    </source>
</evidence>
<evidence type="ECO:0000256" key="7">
    <source>
        <dbReference type="ARBA" id="ARBA00023237"/>
    </source>
</evidence>
<protein>
    <submittedName>
        <fullName evidence="13">TonB-dependent receptor family protein</fullName>
    </submittedName>
</protein>
<feature type="domain" description="TonB-dependent receptor-like beta-barrel" evidence="11">
    <location>
        <begin position="259"/>
        <end position="720"/>
    </location>
</feature>
<evidence type="ECO:0000313" key="13">
    <source>
        <dbReference type="EMBL" id="MFD2534839.1"/>
    </source>
</evidence>
<evidence type="ECO:0000256" key="2">
    <source>
        <dbReference type="ARBA" id="ARBA00022448"/>
    </source>
</evidence>
<organism evidence="13 14">
    <name type="scientific">Gelatiniphilus marinus</name>
    <dbReference type="NCBI Taxonomy" id="1759464"/>
    <lineage>
        <taxon>Bacteria</taxon>
        <taxon>Pseudomonadati</taxon>
        <taxon>Bacteroidota</taxon>
        <taxon>Flavobacteriia</taxon>
        <taxon>Flavobacteriales</taxon>
        <taxon>Flavobacteriaceae</taxon>
        <taxon>Gelatiniphilus</taxon>
    </lineage>
</organism>
<keyword evidence="3 8" id="KW-1134">Transmembrane beta strand</keyword>
<evidence type="ECO:0000256" key="8">
    <source>
        <dbReference type="PROSITE-ProRule" id="PRU01360"/>
    </source>
</evidence>
<proteinExistence type="inferred from homology"/>
<dbReference type="InterPro" id="IPR000531">
    <property type="entry name" value="Beta-barrel_TonB"/>
</dbReference>
<sequence>MKLNKIKTKLLVLTSLFAVTISAQQKESKVLKNQLDSIQKLDEVLISTNKILGSKYVAKHRTGSAFYLSSQELEKFNSTDIHKVLSIVPGVNMYQEDGFGLRPNISLRGTSPGRSSKITIMEDGILTAPAPYSASAAYYFPTIARMEAVEILKGSSQVQYGPFTSGGAINMVSSQIPNKFSGKIRASYGSFNSNQLHAKIGGANKTFGYLVEYLNYGSDGFKTLPSEKNTGFNKNDVVAKLSANLFANATVKQNIEFKFQYSDENGNETYLGLSEEDFNKNPFSRYPASNHDKMTTDHTQYVLTHNLEFSKNFRITTNLYRNNFARNWYKLNDVTFNGDKQSIANVLNDPTTLSGHFNTVTGSINSAADVLGIKANNRKYYAQGIQTKLDYHWYKGDTFHDIEIGLRYHYDEEDRFQWVDNYSISNTGILTLTTAGTPGTDANRISSAKALASFITYKLKHNKWTFTPGLRYENIALNREDFGKNDVNRTATNLQTRENTVSIFIPGMGANYKFNNNISVFGGVHKGFSPPGNRDGEKAEESINYELGTRFNTGKLRGEIVGFYNDYSNLLGSDLAASGGSGSLDQFNAGEVKVNGLELLLNYNLANPNSTFSLPISFAYTYTNSEFLNDFGSSNRLWGTVTSGDEMPYIPKNQFNAAISLEHSKFEVNLNARFNGEFRTKSGTGAIPSNEKVDSYFILDLSGKYNIAKQFNLTANLMNLLDNTYAVSRTPSGLRPGHPFGIYGGFEFKF</sequence>
<dbReference type="Proteomes" id="UP001597441">
    <property type="component" value="Unassembled WGS sequence"/>
</dbReference>
<evidence type="ECO:0000313" key="14">
    <source>
        <dbReference type="Proteomes" id="UP001597441"/>
    </source>
</evidence>
<accession>A0ABW5JPY9</accession>
<dbReference type="PROSITE" id="PS52016">
    <property type="entry name" value="TONB_DEPENDENT_REC_3"/>
    <property type="match status" value="1"/>
</dbReference>
<keyword evidence="5 9" id="KW-0798">TonB box</keyword>
<dbReference type="InterPro" id="IPR012910">
    <property type="entry name" value="Plug_dom"/>
</dbReference>
<dbReference type="InterPro" id="IPR039426">
    <property type="entry name" value="TonB-dep_rcpt-like"/>
</dbReference>
<keyword evidence="4 8" id="KW-0812">Transmembrane</keyword>
<keyword evidence="10" id="KW-0732">Signal</keyword>
<evidence type="ECO:0000256" key="6">
    <source>
        <dbReference type="ARBA" id="ARBA00023136"/>
    </source>
</evidence>
<evidence type="ECO:0000256" key="3">
    <source>
        <dbReference type="ARBA" id="ARBA00022452"/>
    </source>
</evidence>
<name>A0ABW5JPY9_9FLAO</name>
<comment type="subcellular location">
    <subcellularLocation>
        <location evidence="1 8">Cell outer membrane</location>
        <topology evidence="1 8">Multi-pass membrane protein</topology>
    </subcellularLocation>
</comment>
<dbReference type="RefSeq" id="WP_388016170.1">
    <property type="nucleotide sequence ID" value="NZ_JBHUDT010000002.1"/>
</dbReference>
<keyword evidence="13" id="KW-0675">Receptor</keyword>
<feature type="domain" description="TonB-dependent receptor plug" evidence="12">
    <location>
        <begin position="63"/>
        <end position="168"/>
    </location>
</feature>
<evidence type="ECO:0000256" key="5">
    <source>
        <dbReference type="ARBA" id="ARBA00023077"/>
    </source>
</evidence>
<dbReference type="SUPFAM" id="SSF56935">
    <property type="entry name" value="Porins"/>
    <property type="match status" value="1"/>
</dbReference>
<comment type="caution">
    <text evidence="13">The sequence shown here is derived from an EMBL/GenBank/DDBJ whole genome shotgun (WGS) entry which is preliminary data.</text>
</comment>
<dbReference type="Gene3D" id="2.40.170.20">
    <property type="entry name" value="TonB-dependent receptor, beta-barrel domain"/>
    <property type="match status" value="1"/>
</dbReference>
<keyword evidence="7 8" id="KW-0998">Cell outer membrane</keyword>
<comment type="similarity">
    <text evidence="8 9">Belongs to the TonB-dependent receptor family.</text>
</comment>
<dbReference type="InterPro" id="IPR037066">
    <property type="entry name" value="Plug_dom_sf"/>
</dbReference>
<evidence type="ECO:0000256" key="1">
    <source>
        <dbReference type="ARBA" id="ARBA00004571"/>
    </source>
</evidence>
<dbReference type="Pfam" id="PF07715">
    <property type="entry name" value="Plug"/>
    <property type="match status" value="1"/>
</dbReference>
<dbReference type="EMBL" id="JBHULK010000002">
    <property type="protein sequence ID" value="MFD2534839.1"/>
    <property type="molecule type" value="Genomic_DNA"/>
</dbReference>
<keyword evidence="2 8" id="KW-0813">Transport</keyword>
<dbReference type="Pfam" id="PF00593">
    <property type="entry name" value="TonB_dep_Rec_b-barrel"/>
    <property type="match status" value="1"/>
</dbReference>
<keyword evidence="6 8" id="KW-0472">Membrane</keyword>
<dbReference type="PANTHER" id="PTHR30442">
    <property type="entry name" value="IRON III DICITRATE TRANSPORT PROTEIN FECA"/>
    <property type="match status" value="1"/>
</dbReference>
<dbReference type="InterPro" id="IPR036942">
    <property type="entry name" value="Beta-barrel_TonB_sf"/>
</dbReference>